<evidence type="ECO:0000313" key="1">
    <source>
        <dbReference type="EMBL" id="BCX47292.1"/>
    </source>
</evidence>
<accession>A0ABM7RAH4</accession>
<evidence type="ECO:0000313" key="2">
    <source>
        <dbReference type="Proteomes" id="UP001374893"/>
    </source>
</evidence>
<gene>
    <name evidence="1" type="ORF">HAHE_12000</name>
</gene>
<organism evidence="1 2">
    <name type="scientific">Haloferula helveola</name>
    <dbReference type="NCBI Taxonomy" id="490095"/>
    <lineage>
        <taxon>Bacteria</taxon>
        <taxon>Pseudomonadati</taxon>
        <taxon>Verrucomicrobiota</taxon>
        <taxon>Verrucomicrobiia</taxon>
        <taxon>Verrucomicrobiales</taxon>
        <taxon>Verrucomicrobiaceae</taxon>
        <taxon>Haloferula</taxon>
    </lineage>
</organism>
<dbReference type="RefSeq" id="WP_338689408.1">
    <property type="nucleotide sequence ID" value="NZ_AP024702.1"/>
</dbReference>
<sequence length="189" mass="21285">MKHDYLVAAIFGVIFALYSRLPADELKNESIQVLGRLGKVGSEKNYNKVVSEDAKSSVRVARRGERTEVTADLLGVERHLTLNGLLEMREFFFFQGGVWILFSRRDPVLAKPVLLACIHQNQAHDKFYDAQLKEKEVMIRDVFGREGEFLILGISLPVPDPKTGRSLVKAKVDIALLSKANVDDWVTSK</sequence>
<keyword evidence="2" id="KW-1185">Reference proteome</keyword>
<protein>
    <submittedName>
        <fullName evidence="1">Uncharacterized protein</fullName>
    </submittedName>
</protein>
<proteinExistence type="predicted"/>
<dbReference type="EMBL" id="AP024702">
    <property type="protein sequence ID" value="BCX47292.1"/>
    <property type="molecule type" value="Genomic_DNA"/>
</dbReference>
<dbReference type="Proteomes" id="UP001374893">
    <property type="component" value="Chromosome"/>
</dbReference>
<name>A0ABM7RAH4_9BACT</name>
<reference evidence="1 2" key="1">
    <citation type="submission" date="2021-06" db="EMBL/GenBank/DDBJ databases">
        <title>Complete genome of Haloferula helveola possessing various polysaccharide degrading enzymes.</title>
        <authorList>
            <person name="Takami H."/>
            <person name="Huang C."/>
            <person name="Hamasaki K."/>
        </authorList>
    </citation>
    <scope>NUCLEOTIDE SEQUENCE [LARGE SCALE GENOMIC DNA]</scope>
    <source>
        <strain evidence="1 2">CN-1</strain>
    </source>
</reference>